<keyword evidence="3" id="KW-1185">Reference proteome</keyword>
<dbReference type="EnsemblMetazoa" id="GPAI034445-RA">
    <property type="protein sequence ID" value="GPAI034445-PA"/>
    <property type="gene ID" value="GPAI034445"/>
</dbReference>
<reference evidence="2" key="2">
    <citation type="submission" date="2020-05" db="UniProtKB">
        <authorList>
            <consortium name="EnsemblMetazoa"/>
        </authorList>
    </citation>
    <scope>IDENTIFICATION</scope>
    <source>
        <strain evidence="2">IAEA</strain>
    </source>
</reference>
<accession>A0A1B0A4S2</accession>
<evidence type="ECO:0000313" key="2">
    <source>
        <dbReference type="EnsemblMetazoa" id="GPAI034445-PA"/>
    </source>
</evidence>
<dbReference type="AlphaFoldDB" id="A0A1B0A4S2"/>
<reference evidence="3" key="1">
    <citation type="submission" date="2014-03" db="EMBL/GenBank/DDBJ databases">
        <authorList>
            <person name="Aksoy S."/>
            <person name="Warren W."/>
            <person name="Wilson R.K."/>
        </authorList>
    </citation>
    <scope>NUCLEOTIDE SEQUENCE [LARGE SCALE GENOMIC DNA]</scope>
    <source>
        <strain evidence="3">IAEA</strain>
    </source>
</reference>
<dbReference type="Proteomes" id="UP000092445">
    <property type="component" value="Unassembled WGS sequence"/>
</dbReference>
<dbReference type="VEuPathDB" id="VectorBase:GPAI034445"/>
<protein>
    <submittedName>
        <fullName evidence="2">Uncharacterized protein</fullName>
    </submittedName>
</protein>
<evidence type="ECO:0000256" key="1">
    <source>
        <dbReference type="SAM" id="MobiDB-lite"/>
    </source>
</evidence>
<proteinExistence type="predicted"/>
<feature type="compositionally biased region" description="Low complexity" evidence="1">
    <location>
        <begin position="53"/>
        <end position="68"/>
    </location>
</feature>
<sequence length="240" mass="26947">MGANKSAPQTIPIDPVQLYVSPSVVSRLESVRRQEAETSNVKTFENDSTDHTQNCQQQPMGEEQQHQQNEAKLLYKRGRGDWIHHSSDLSGNECSKLADHQFAESKEILGDSLSKALQRTENIDIKIQKLRNQLIACHRDHPEFVFKFRKRNVETWKAFYSRKLGLPSKVQPLRCMICDAAQIPQCTQTSKSLFCMYCARKPPQKASPAAVVSTICSGLNFGTGYSLIVHPWKASTGSGP</sequence>
<feature type="region of interest" description="Disordered" evidence="1">
    <location>
        <begin position="32"/>
        <end position="69"/>
    </location>
</feature>
<evidence type="ECO:0000313" key="3">
    <source>
        <dbReference type="Proteomes" id="UP000092445"/>
    </source>
</evidence>
<name>A0A1B0A4S2_GLOPL</name>
<organism evidence="2 3">
    <name type="scientific">Glossina pallidipes</name>
    <name type="common">Tsetse fly</name>
    <dbReference type="NCBI Taxonomy" id="7398"/>
    <lineage>
        <taxon>Eukaryota</taxon>
        <taxon>Metazoa</taxon>
        <taxon>Ecdysozoa</taxon>
        <taxon>Arthropoda</taxon>
        <taxon>Hexapoda</taxon>
        <taxon>Insecta</taxon>
        <taxon>Pterygota</taxon>
        <taxon>Neoptera</taxon>
        <taxon>Endopterygota</taxon>
        <taxon>Diptera</taxon>
        <taxon>Brachycera</taxon>
        <taxon>Muscomorpha</taxon>
        <taxon>Hippoboscoidea</taxon>
        <taxon>Glossinidae</taxon>
        <taxon>Glossina</taxon>
    </lineage>
</organism>